<evidence type="ECO:0000256" key="2">
    <source>
        <dbReference type="ARBA" id="ARBA00022801"/>
    </source>
</evidence>
<keyword evidence="3 4" id="KW-0546">Nucleotide metabolism</keyword>
<dbReference type="SUPFAM" id="SSF52972">
    <property type="entry name" value="ITPase-like"/>
    <property type="match status" value="1"/>
</dbReference>
<gene>
    <name evidence="5" type="ORF">HDF10_002899</name>
</gene>
<evidence type="ECO:0000256" key="4">
    <source>
        <dbReference type="HAMAP-Rule" id="MF_00528"/>
    </source>
</evidence>
<feature type="site" description="Important for substrate specificity" evidence="4">
    <location>
        <position position="158"/>
    </location>
</feature>
<dbReference type="GO" id="GO:0009117">
    <property type="term" value="P:nucleotide metabolic process"/>
    <property type="evidence" value="ECO:0007669"/>
    <property type="project" value="UniProtKB-KW"/>
</dbReference>
<dbReference type="GO" id="GO:0047429">
    <property type="term" value="F:nucleoside triphosphate diphosphatase activity"/>
    <property type="evidence" value="ECO:0007669"/>
    <property type="project" value="UniProtKB-EC"/>
</dbReference>
<dbReference type="NCBIfam" id="TIGR00172">
    <property type="entry name" value="maf"/>
    <property type="match status" value="1"/>
</dbReference>
<dbReference type="PANTHER" id="PTHR43213:SF5">
    <property type="entry name" value="BIFUNCTIONAL DTTP_UTP PYROPHOSPHATASE_METHYLTRANSFERASE PROTEIN-RELATED"/>
    <property type="match status" value="1"/>
</dbReference>
<comment type="cofactor">
    <cofactor evidence="1 4">
        <name>a divalent metal cation</name>
        <dbReference type="ChEBI" id="CHEBI:60240"/>
    </cofactor>
</comment>
<dbReference type="PANTHER" id="PTHR43213">
    <property type="entry name" value="BIFUNCTIONAL DTTP/UTP PYROPHOSPHATASE/METHYLTRANSFERASE PROTEIN-RELATED"/>
    <property type="match status" value="1"/>
</dbReference>
<name>A0A7W8N4V3_9BACT</name>
<reference evidence="5 6" key="1">
    <citation type="submission" date="2020-08" db="EMBL/GenBank/DDBJ databases">
        <title>Genomic Encyclopedia of Type Strains, Phase IV (KMG-V): Genome sequencing to study the core and pangenomes of soil and plant-associated prokaryotes.</title>
        <authorList>
            <person name="Whitman W."/>
        </authorList>
    </citation>
    <scope>NUCLEOTIDE SEQUENCE [LARGE SCALE GENOMIC DNA]</scope>
    <source>
        <strain evidence="5 6">M8US30</strain>
    </source>
</reference>
<comment type="subcellular location">
    <subcellularLocation>
        <location evidence="4">Cytoplasm</location>
    </subcellularLocation>
</comment>
<comment type="caution">
    <text evidence="4">Lacks conserved residue(s) required for the propagation of feature annotation.</text>
</comment>
<dbReference type="Pfam" id="PF02545">
    <property type="entry name" value="Maf"/>
    <property type="match status" value="1"/>
</dbReference>
<dbReference type="Gene3D" id="3.90.950.10">
    <property type="match status" value="1"/>
</dbReference>
<accession>A0A7W8N4V3</accession>
<comment type="caution">
    <text evidence="5">The sequence shown here is derived from an EMBL/GenBank/DDBJ whole genome shotgun (WGS) entry which is preliminary data.</text>
</comment>
<proteinExistence type="inferred from homology"/>
<organism evidence="5 6">
    <name type="scientific">Tunturiibacter lichenicola</name>
    <dbReference type="NCBI Taxonomy" id="2051959"/>
    <lineage>
        <taxon>Bacteria</taxon>
        <taxon>Pseudomonadati</taxon>
        <taxon>Acidobacteriota</taxon>
        <taxon>Terriglobia</taxon>
        <taxon>Terriglobales</taxon>
        <taxon>Acidobacteriaceae</taxon>
        <taxon>Tunturiibacter</taxon>
    </lineage>
</organism>
<dbReference type="Proteomes" id="UP000569092">
    <property type="component" value="Unassembled WGS sequence"/>
</dbReference>
<evidence type="ECO:0000256" key="1">
    <source>
        <dbReference type="ARBA" id="ARBA00001968"/>
    </source>
</evidence>
<evidence type="ECO:0000313" key="6">
    <source>
        <dbReference type="Proteomes" id="UP000569092"/>
    </source>
</evidence>
<comment type="similarity">
    <text evidence="4">Belongs to the Maf family. YhdE subfamily.</text>
</comment>
<dbReference type="EMBL" id="JACHDZ010000004">
    <property type="protein sequence ID" value="MBB5344913.1"/>
    <property type="molecule type" value="Genomic_DNA"/>
</dbReference>
<feature type="active site" description="Proton acceptor" evidence="4">
    <location>
        <position position="75"/>
    </location>
</feature>
<dbReference type="CDD" id="cd00555">
    <property type="entry name" value="Maf"/>
    <property type="match status" value="1"/>
</dbReference>
<comment type="catalytic activity">
    <reaction evidence="4">
        <text>dTTP + H2O = dTMP + diphosphate + H(+)</text>
        <dbReference type="Rhea" id="RHEA:28534"/>
        <dbReference type="ChEBI" id="CHEBI:15377"/>
        <dbReference type="ChEBI" id="CHEBI:15378"/>
        <dbReference type="ChEBI" id="CHEBI:33019"/>
        <dbReference type="ChEBI" id="CHEBI:37568"/>
        <dbReference type="ChEBI" id="CHEBI:63528"/>
        <dbReference type="EC" id="3.6.1.9"/>
    </reaction>
</comment>
<dbReference type="PIRSF" id="PIRSF006305">
    <property type="entry name" value="Maf"/>
    <property type="match status" value="1"/>
</dbReference>
<evidence type="ECO:0000256" key="3">
    <source>
        <dbReference type="ARBA" id="ARBA00023080"/>
    </source>
</evidence>
<feature type="site" description="Important for substrate specificity" evidence="4">
    <location>
        <position position="76"/>
    </location>
</feature>
<protein>
    <recommendedName>
        <fullName evidence="4">dTTP/UTP pyrophosphatase</fullName>
        <shortName evidence="4">dTTPase/UTPase</shortName>
        <ecNumber evidence="4">3.6.1.9</ecNumber>
    </recommendedName>
    <alternativeName>
        <fullName evidence="4">Nucleoside triphosphate pyrophosphatase</fullName>
    </alternativeName>
    <alternativeName>
        <fullName evidence="4">Nucleotide pyrophosphatase</fullName>
        <shortName evidence="4">Nucleotide PPase</shortName>
    </alternativeName>
</protein>
<dbReference type="GO" id="GO:0005737">
    <property type="term" value="C:cytoplasm"/>
    <property type="evidence" value="ECO:0007669"/>
    <property type="project" value="UniProtKB-SubCell"/>
</dbReference>
<sequence length="200" mass="21489">MMLILASGSPRRHELLMQAGLTFTAEAANLNEDLLPNEAAAAYVQRLAEEKAQAVWNAYRASDTAEDPLVVLGADTCVVVEGQILGKPTDSADARRMLELLSGRTHAVLTGIAAITAKKTVRDLDITQVTFNVITDSEIGRYISSGEPLDKAGAYAIQGYAARWIPRIEGCYFNVVGLPIARTITLLAQAESDTSVAERV</sequence>
<dbReference type="HAMAP" id="MF_00528">
    <property type="entry name" value="Maf"/>
    <property type="match status" value="1"/>
</dbReference>
<dbReference type="InterPro" id="IPR029001">
    <property type="entry name" value="ITPase-like_fam"/>
</dbReference>
<keyword evidence="4" id="KW-0963">Cytoplasm</keyword>
<keyword evidence="2 4" id="KW-0378">Hydrolase</keyword>
<dbReference type="EC" id="3.6.1.9" evidence="4"/>
<evidence type="ECO:0000313" key="5">
    <source>
        <dbReference type="EMBL" id="MBB5344913.1"/>
    </source>
</evidence>
<feature type="site" description="Important for substrate specificity" evidence="4">
    <location>
        <position position="11"/>
    </location>
</feature>
<comment type="catalytic activity">
    <reaction evidence="4">
        <text>UTP + H2O = UMP + diphosphate + H(+)</text>
        <dbReference type="Rhea" id="RHEA:29395"/>
        <dbReference type="ChEBI" id="CHEBI:15377"/>
        <dbReference type="ChEBI" id="CHEBI:15378"/>
        <dbReference type="ChEBI" id="CHEBI:33019"/>
        <dbReference type="ChEBI" id="CHEBI:46398"/>
        <dbReference type="ChEBI" id="CHEBI:57865"/>
        <dbReference type="EC" id="3.6.1.9"/>
    </reaction>
</comment>
<dbReference type="AlphaFoldDB" id="A0A7W8N4V3"/>
<dbReference type="InterPro" id="IPR003697">
    <property type="entry name" value="Maf-like"/>
</dbReference>
<comment type="function">
    <text evidence="4">Nucleoside triphosphate pyrophosphatase that hydrolyzes dTTP and UTP. May have a dual role in cell division arrest and in preventing the incorporation of modified nucleotides into cellular nucleic acids.</text>
</comment>